<dbReference type="Gene3D" id="1.10.1760.20">
    <property type="match status" value="1"/>
</dbReference>
<keyword evidence="2" id="KW-0808">Transferase</keyword>
<dbReference type="GO" id="GO:0016301">
    <property type="term" value="F:kinase activity"/>
    <property type="evidence" value="ECO:0007669"/>
    <property type="project" value="UniProtKB-KW"/>
</dbReference>
<evidence type="ECO:0000313" key="2">
    <source>
        <dbReference type="EMBL" id="KRM26874.1"/>
    </source>
</evidence>
<dbReference type="OrthoDB" id="9766854at2"/>
<evidence type="ECO:0000313" key="3">
    <source>
        <dbReference type="Proteomes" id="UP000051412"/>
    </source>
</evidence>
<sequence>MQNKSTSHHPLWKITLSPATITLIPVAVGINYVAKAFAEGLKLPVWLGSLGTFLASMLGGPLAGAISGFTNNIIYSLTLSPMSGVYSITSIAIGLTVGLLFARGWFKTKKCILLAALVIAVISAVISTPLNIIFYGGQTGIVWGDTVFALLVGHHFPVWVASFLDEFMLDILDKIVVAYLAAFIYHQLPQRLISFFKKVR</sequence>
<dbReference type="STRING" id="1423782.FD32_GL000202"/>
<dbReference type="AlphaFoldDB" id="A0A0R1X9I3"/>
<dbReference type="Proteomes" id="UP000051412">
    <property type="component" value="Unassembled WGS sequence"/>
</dbReference>
<keyword evidence="1" id="KW-1133">Transmembrane helix</keyword>
<feature type="transmembrane region" description="Helical" evidence="1">
    <location>
        <begin position="12"/>
        <end position="33"/>
    </location>
</feature>
<keyword evidence="2" id="KW-0418">Kinase</keyword>
<dbReference type="RefSeq" id="WP_047768308.1">
    <property type="nucleotide sequence ID" value="NZ_AZGM01000071.1"/>
</dbReference>
<dbReference type="PATRIC" id="fig|1423782.4.peg.204"/>
<feature type="transmembrane region" description="Helical" evidence="1">
    <location>
        <begin position="113"/>
        <end position="135"/>
    </location>
</feature>
<proteinExistence type="predicted"/>
<evidence type="ECO:0000256" key="1">
    <source>
        <dbReference type="SAM" id="Phobius"/>
    </source>
</evidence>
<accession>A0A0R1X9I3</accession>
<feature type="transmembrane region" description="Helical" evidence="1">
    <location>
        <begin position="45"/>
        <end position="66"/>
    </location>
</feature>
<keyword evidence="1" id="KW-0812">Transmembrane</keyword>
<reference evidence="2 3" key="1">
    <citation type="journal article" date="2015" name="Genome Announc.">
        <title>Expanding the biotechnology potential of lactobacilli through comparative genomics of 213 strains and associated genera.</title>
        <authorList>
            <person name="Sun Z."/>
            <person name="Harris H.M."/>
            <person name="McCann A."/>
            <person name="Guo C."/>
            <person name="Argimon S."/>
            <person name="Zhang W."/>
            <person name="Yang X."/>
            <person name="Jeffery I.B."/>
            <person name="Cooney J.C."/>
            <person name="Kagawa T.F."/>
            <person name="Liu W."/>
            <person name="Song Y."/>
            <person name="Salvetti E."/>
            <person name="Wrobel A."/>
            <person name="Rasinkangas P."/>
            <person name="Parkhill J."/>
            <person name="Rea M.C."/>
            <person name="O'Sullivan O."/>
            <person name="Ritari J."/>
            <person name="Douillard F.P."/>
            <person name="Paul Ross R."/>
            <person name="Yang R."/>
            <person name="Briner A.E."/>
            <person name="Felis G.E."/>
            <person name="de Vos W.M."/>
            <person name="Barrangou R."/>
            <person name="Klaenhammer T.R."/>
            <person name="Caufield P.W."/>
            <person name="Cui Y."/>
            <person name="Zhang H."/>
            <person name="O'Toole P.W."/>
        </authorList>
    </citation>
    <scope>NUCLEOTIDE SEQUENCE [LARGE SCALE GENOMIC DNA]</scope>
    <source>
        <strain evidence="2 3">DSM 6035</strain>
    </source>
</reference>
<organism evidence="2 3">
    <name type="scientific">Limosilactobacillus panis DSM 6035</name>
    <dbReference type="NCBI Taxonomy" id="1423782"/>
    <lineage>
        <taxon>Bacteria</taxon>
        <taxon>Bacillati</taxon>
        <taxon>Bacillota</taxon>
        <taxon>Bacilli</taxon>
        <taxon>Lactobacillales</taxon>
        <taxon>Lactobacillaceae</taxon>
        <taxon>Limosilactobacillus</taxon>
    </lineage>
</organism>
<comment type="caution">
    <text evidence="2">The sequence shown here is derived from an EMBL/GenBank/DDBJ whole genome shotgun (WGS) entry which is preliminary data.</text>
</comment>
<name>A0A0R1X9I3_9LACO</name>
<keyword evidence="1" id="KW-0472">Membrane</keyword>
<keyword evidence="3" id="KW-1185">Reference proteome</keyword>
<dbReference type="EMBL" id="AZGM01000071">
    <property type="protein sequence ID" value="KRM26874.1"/>
    <property type="molecule type" value="Genomic_DNA"/>
</dbReference>
<protein>
    <submittedName>
        <fullName evidence="2">Signal transduction histidine kinase, LytS</fullName>
    </submittedName>
</protein>
<gene>
    <name evidence="2" type="ORF">FD32_GL000202</name>
</gene>
<feature type="transmembrane region" description="Helical" evidence="1">
    <location>
        <begin position="86"/>
        <end position="106"/>
    </location>
</feature>
<feature type="transmembrane region" description="Helical" evidence="1">
    <location>
        <begin position="141"/>
        <end position="164"/>
    </location>
</feature>